<comment type="caution">
    <text evidence="6">The sequence shown here is derived from an EMBL/GenBank/DDBJ whole genome shotgun (WGS) entry which is preliminary data.</text>
</comment>
<dbReference type="InterPro" id="IPR023753">
    <property type="entry name" value="FAD/NAD-binding_dom"/>
</dbReference>
<evidence type="ECO:0000256" key="4">
    <source>
        <dbReference type="ARBA" id="ARBA00023002"/>
    </source>
</evidence>
<dbReference type="PANTHER" id="PTHR42917:SF2">
    <property type="entry name" value="2,4-DIENOYL-COA REDUCTASE [(2E)-ENOYL-COA-PRODUCING]"/>
    <property type="match status" value="1"/>
</dbReference>
<dbReference type="Gene3D" id="3.40.50.720">
    <property type="entry name" value="NAD(P)-binding Rossmann-like Domain"/>
    <property type="match status" value="1"/>
</dbReference>
<evidence type="ECO:0000256" key="3">
    <source>
        <dbReference type="ARBA" id="ARBA00022643"/>
    </source>
</evidence>
<evidence type="ECO:0000256" key="1">
    <source>
        <dbReference type="ARBA" id="ARBA00001917"/>
    </source>
</evidence>
<reference evidence="6" key="1">
    <citation type="submission" date="2019-08" db="EMBL/GenBank/DDBJ databases">
        <authorList>
            <person name="Kucharzyk K."/>
            <person name="Murdoch R.W."/>
            <person name="Higgins S."/>
            <person name="Loffler F."/>
        </authorList>
    </citation>
    <scope>NUCLEOTIDE SEQUENCE</scope>
</reference>
<organism evidence="6">
    <name type="scientific">bioreactor metagenome</name>
    <dbReference type="NCBI Taxonomy" id="1076179"/>
    <lineage>
        <taxon>unclassified sequences</taxon>
        <taxon>metagenomes</taxon>
        <taxon>ecological metagenomes</taxon>
    </lineage>
</organism>
<dbReference type="AlphaFoldDB" id="A0A645CP30"/>
<proteinExistence type="predicted"/>
<keyword evidence="3" id="KW-0288">FMN</keyword>
<dbReference type="PANTHER" id="PTHR42917">
    <property type="entry name" value="2,4-DIENOYL-COA REDUCTASE"/>
    <property type="match status" value="1"/>
</dbReference>
<dbReference type="Pfam" id="PF07992">
    <property type="entry name" value="Pyr_redox_2"/>
    <property type="match status" value="1"/>
</dbReference>
<protein>
    <recommendedName>
        <fullName evidence="5">FAD/NAD(P)-binding domain-containing protein</fullName>
    </recommendedName>
</protein>
<keyword evidence="4" id="KW-0560">Oxidoreductase</keyword>
<evidence type="ECO:0000313" key="6">
    <source>
        <dbReference type="EMBL" id="MPM78634.1"/>
    </source>
</evidence>
<dbReference type="InterPro" id="IPR051793">
    <property type="entry name" value="NADH:flavin_oxidoreductase"/>
</dbReference>
<comment type="cofactor">
    <cofactor evidence="1">
        <name>FMN</name>
        <dbReference type="ChEBI" id="CHEBI:58210"/>
    </cofactor>
</comment>
<keyword evidence="2" id="KW-0285">Flavoprotein</keyword>
<evidence type="ECO:0000256" key="2">
    <source>
        <dbReference type="ARBA" id="ARBA00022630"/>
    </source>
</evidence>
<gene>
    <name evidence="6" type="ORF">SDC9_125645</name>
</gene>
<dbReference type="SUPFAM" id="SSF51905">
    <property type="entry name" value="FAD/NAD(P)-binding domain"/>
    <property type="match status" value="1"/>
</dbReference>
<feature type="domain" description="FAD/NAD(P)-binding" evidence="5">
    <location>
        <begin position="1"/>
        <end position="81"/>
    </location>
</feature>
<evidence type="ECO:0000259" key="5">
    <source>
        <dbReference type="Pfam" id="PF07992"/>
    </source>
</evidence>
<accession>A0A645CP30</accession>
<dbReference type="GO" id="GO:0016491">
    <property type="term" value="F:oxidoreductase activity"/>
    <property type="evidence" value="ECO:0007669"/>
    <property type="project" value="UniProtKB-KW"/>
</dbReference>
<sequence>MKQAGVKVVTSSSLLEVTKEGAVVIDKEFRKSLIPADTVVMAAGFAPNNQLFKELYGEIGNLCNVGDSEAASNIMDAVWTANEVALNI</sequence>
<dbReference type="Gene3D" id="3.50.50.60">
    <property type="entry name" value="FAD/NAD(P)-binding domain"/>
    <property type="match status" value="1"/>
</dbReference>
<dbReference type="EMBL" id="VSSQ01028775">
    <property type="protein sequence ID" value="MPM78634.1"/>
    <property type="molecule type" value="Genomic_DNA"/>
</dbReference>
<dbReference type="InterPro" id="IPR036188">
    <property type="entry name" value="FAD/NAD-bd_sf"/>
</dbReference>
<name>A0A645CP30_9ZZZZ</name>